<dbReference type="EMBL" id="JACHHZ010000004">
    <property type="protein sequence ID" value="MBB6094825.1"/>
    <property type="molecule type" value="Genomic_DNA"/>
</dbReference>
<dbReference type="NCBIfam" id="TIGR01509">
    <property type="entry name" value="HAD-SF-IA-v3"/>
    <property type="match status" value="1"/>
</dbReference>
<dbReference type="InterPro" id="IPR006439">
    <property type="entry name" value="HAD-SF_hydro_IA"/>
</dbReference>
<accession>A0A841HSH8</accession>
<dbReference type="SFLD" id="SFLDS00003">
    <property type="entry name" value="Haloacid_Dehalogenase"/>
    <property type="match status" value="1"/>
</dbReference>
<gene>
    <name evidence="2" type="ORF">HNQ60_003712</name>
</gene>
<dbReference type="InterPro" id="IPR051540">
    <property type="entry name" value="S-2-haloacid_dehalogenase"/>
</dbReference>
<sequence length="232" mass="26008">MLPIRAICFDLDNTLWDVWPVIRRAEQATFDFLAERYPRAVEGMTIESMRDARARVSLDFPHMAHDFSFLRQQALREHAAACGYPEAMSREAFDVFIAARNDVELYAEVRPALDLLRQRYRLFTASNGNADLARIGLAPLFERTIAARDVGALKPDPAVYRKVLEGTDLRPGETLFVGDDPELDVEGARKAGMPTVWVNRTEAVWPVELEPATYSVTSLTELTALLVPGARG</sequence>
<protein>
    <submittedName>
        <fullName evidence="2">Putative hydrolase of the HAD superfamily</fullName>
    </submittedName>
</protein>
<reference evidence="2 3" key="1">
    <citation type="submission" date="2020-08" db="EMBL/GenBank/DDBJ databases">
        <title>Genomic Encyclopedia of Type Strains, Phase IV (KMG-IV): sequencing the most valuable type-strain genomes for metagenomic binning, comparative biology and taxonomic classification.</title>
        <authorList>
            <person name="Goeker M."/>
        </authorList>
    </citation>
    <scope>NUCLEOTIDE SEQUENCE [LARGE SCALE GENOMIC DNA]</scope>
    <source>
        <strain evidence="2 3">DSM 26723</strain>
    </source>
</reference>
<dbReference type="Proteomes" id="UP000588068">
    <property type="component" value="Unassembled WGS sequence"/>
</dbReference>
<name>A0A841HSH8_9GAMM</name>
<dbReference type="Gene3D" id="3.40.50.1000">
    <property type="entry name" value="HAD superfamily/HAD-like"/>
    <property type="match status" value="1"/>
</dbReference>
<comment type="caution">
    <text evidence="2">The sequence shown here is derived from an EMBL/GenBank/DDBJ whole genome shotgun (WGS) entry which is preliminary data.</text>
</comment>
<dbReference type="PANTHER" id="PTHR43316">
    <property type="entry name" value="HYDROLASE, HALOACID DELAHOGENASE-RELATED"/>
    <property type="match status" value="1"/>
</dbReference>
<dbReference type="InterPro" id="IPR036412">
    <property type="entry name" value="HAD-like_sf"/>
</dbReference>
<evidence type="ECO:0000313" key="3">
    <source>
        <dbReference type="Proteomes" id="UP000588068"/>
    </source>
</evidence>
<evidence type="ECO:0000256" key="1">
    <source>
        <dbReference type="ARBA" id="ARBA00022801"/>
    </source>
</evidence>
<dbReference type="SFLD" id="SFLDG01129">
    <property type="entry name" value="C1.5:_HAD__Beta-PGM__Phosphata"/>
    <property type="match status" value="1"/>
</dbReference>
<dbReference type="AlphaFoldDB" id="A0A841HSH8"/>
<dbReference type="Pfam" id="PF00702">
    <property type="entry name" value="Hydrolase"/>
    <property type="match status" value="1"/>
</dbReference>
<dbReference type="InterPro" id="IPR023214">
    <property type="entry name" value="HAD_sf"/>
</dbReference>
<proteinExistence type="predicted"/>
<dbReference type="PANTHER" id="PTHR43316:SF3">
    <property type="entry name" value="HALOACID DEHALOGENASE, TYPE II (AFU_ORTHOLOGUE AFUA_2G07750)-RELATED"/>
    <property type="match status" value="1"/>
</dbReference>
<evidence type="ECO:0000313" key="2">
    <source>
        <dbReference type="EMBL" id="MBB6094825.1"/>
    </source>
</evidence>
<keyword evidence="1 2" id="KW-0378">Hydrolase</keyword>
<dbReference type="GO" id="GO:0016787">
    <property type="term" value="F:hydrolase activity"/>
    <property type="evidence" value="ECO:0007669"/>
    <property type="project" value="UniProtKB-KW"/>
</dbReference>
<organism evidence="2 3">
    <name type="scientific">Povalibacter uvarum</name>
    <dbReference type="NCBI Taxonomy" id="732238"/>
    <lineage>
        <taxon>Bacteria</taxon>
        <taxon>Pseudomonadati</taxon>
        <taxon>Pseudomonadota</taxon>
        <taxon>Gammaproteobacteria</taxon>
        <taxon>Steroidobacterales</taxon>
        <taxon>Steroidobacteraceae</taxon>
        <taxon>Povalibacter</taxon>
    </lineage>
</organism>
<keyword evidence="3" id="KW-1185">Reference proteome</keyword>
<dbReference type="PRINTS" id="PR00413">
    <property type="entry name" value="HADHALOGNASE"/>
</dbReference>
<dbReference type="RefSeq" id="WP_184334222.1">
    <property type="nucleotide sequence ID" value="NZ_JACHHZ010000004.1"/>
</dbReference>
<dbReference type="Gene3D" id="1.20.120.1600">
    <property type="match status" value="1"/>
</dbReference>
<dbReference type="NCBIfam" id="TIGR01549">
    <property type="entry name" value="HAD-SF-IA-v1"/>
    <property type="match status" value="1"/>
</dbReference>
<dbReference type="SUPFAM" id="SSF56784">
    <property type="entry name" value="HAD-like"/>
    <property type="match status" value="1"/>
</dbReference>